<name>A0ACC3D2G5_9PEZI</name>
<reference evidence="1" key="1">
    <citation type="submission" date="2024-09" db="EMBL/GenBank/DDBJ databases">
        <title>Black Yeasts Isolated from many extreme environments.</title>
        <authorList>
            <person name="Coleine C."/>
            <person name="Stajich J.E."/>
            <person name="Selbmann L."/>
        </authorList>
    </citation>
    <scope>NUCLEOTIDE SEQUENCE</scope>
    <source>
        <strain evidence="1">CCFEE 5737</strain>
    </source>
</reference>
<dbReference type="Proteomes" id="UP001186974">
    <property type="component" value="Unassembled WGS sequence"/>
</dbReference>
<dbReference type="EMBL" id="JAWDJW010008327">
    <property type="protein sequence ID" value="KAK3060740.1"/>
    <property type="molecule type" value="Genomic_DNA"/>
</dbReference>
<gene>
    <name evidence="1" type="ORF">LTS18_007790</name>
</gene>
<protein>
    <submittedName>
        <fullName evidence="1">Uncharacterized protein</fullName>
    </submittedName>
</protein>
<organism evidence="1 2">
    <name type="scientific">Coniosporium uncinatum</name>
    <dbReference type="NCBI Taxonomy" id="93489"/>
    <lineage>
        <taxon>Eukaryota</taxon>
        <taxon>Fungi</taxon>
        <taxon>Dikarya</taxon>
        <taxon>Ascomycota</taxon>
        <taxon>Pezizomycotina</taxon>
        <taxon>Dothideomycetes</taxon>
        <taxon>Dothideomycetes incertae sedis</taxon>
        <taxon>Coniosporium</taxon>
    </lineage>
</organism>
<evidence type="ECO:0000313" key="2">
    <source>
        <dbReference type="Proteomes" id="UP001186974"/>
    </source>
</evidence>
<feature type="non-terminal residue" evidence="1">
    <location>
        <position position="400"/>
    </location>
</feature>
<sequence length="400" mass="42299">MRASNLATAFLAMAVSLEFTAGQPQHPRGRHLRLHRSVSLREPPENRTSATGSDTTIVAHLPHATSAVKLAGQAPAITHGEGESISTFSVPFLFQKHQRLYGNGELKKRDEEVAHLVAGQEPHAYEEGVTRPTIEGFSADGSCGPANGFTCLGSSFGNCCSEYGWCGRTDLYCGDGCQSEFGTCEGVPVSSTTPTAPSSTKSTSSAPPMSSGAATSSDPIFSILPISPTSTLSLTEPTSSASSTFSTSNLQEESTTWLLNPSFSFSMLFSGDAWPAKPTYVNIEPKAAPSSCASPSIKYYSGKMATPQVKSSKLLGPSVNDPTEQYVAVPPFKGPVMKQDIMKAGANQELSTNYAISPITGIIDTAENVTAMQYKPHLSRDGGKSGWLNCQNIFVFADTG</sequence>
<evidence type="ECO:0000313" key="1">
    <source>
        <dbReference type="EMBL" id="KAK3060740.1"/>
    </source>
</evidence>
<accession>A0ACC3D2G5</accession>
<keyword evidence="2" id="KW-1185">Reference proteome</keyword>
<comment type="caution">
    <text evidence="1">The sequence shown here is derived from an EMBL/GenBank/DDBJ whole genome shotgun (WGS) entry which is preliminary data.</text>
</comment>
<proteinExistence type="predicted"/>